<dbReference type="AlphaFoldDB" id="A0A914HA40"/>
<reference evidence="4" key="1">
    <citation type="submission" date="2022-11" db="UniProtKB">
        <authorList>
            <consortium name="WormBaseParasite"/>
        </authorList>
    </citation>
    <scope>IDENTIFICATION</scope>
</reference>
<dbReference type="SUPFAM" id="SSF51430">
    <property type="entry name" value="NAD(P)-linked oxidoreductase"/>
    <property type="match status" value="1"/>
</dbReference>
<dbReference type="WBParaSite" id="Gr19_v10_g15191.t1">
    <property type="protein sequence ID" value="Gr19_v10_g15191.t1"/>
    <property type="gene ID" value="Gr19_v10_g15191"/>
</dbReference>
<evidence type="ECO:0000256" key="1">
    <source>
        <dbReference type="SAM" id="MobiDB-lite"/>
    </source>
</evidence>
<dbReference type="PRINTS" id="PR00069">
    <property type="entry name" value="ALDKETRDTASE"/>
</dbReference>
<name>A0A914HA40_GLORO</name>
<evidence type="ECO:0000259" key="2">
    <source>
        <dbReference type="Pfam" id="PF00248"/>
    </source>
</evidence>
<dbReference type="SUPFAM" id="SSF54403">
    <property type="entry name" value="Cystatin/monellin"/>
    <property type="match status" value="1"/>
</dbReference>
<dbReference type="PANTHER" id="PTHR43827">
    <property type="entry name" value="2,5-DIKETO-D-GLUCONIC ACID REDUCTASE"/>
    <property type="match status" value="1"/>
</dbReference>
<protein>
    <submittedName>
        <fullName evidence="4">NADP-dependent oxidoreductase domain-containing protein</fullName>
    </submittedName>
</protein>
<dbReference type="InterPro" id="IPR036812">
    <property type="entry name" value="NAD(P)_OxRdtase_dom_sf"/>
</dbReference>
<dbReference type="InterPro" id="IPR046350">
    <property type="entry name" value="Cystatin_sf"/>
</dbReference>
<keyword evidence="3" id="KW-1185">Reference proteome</keyword>
<dbReference type="Proteomes" id="UP000887572">
    <property type="component" value="Unplaced"/>
</dbReference>
<feature type="domain" description="NADP-dependent oxidoreductase" evidence="2">
    <location>
        <begin position="184"/>
        <end position="429"/>
    </location>
</feature>
<feature type="region of interest" description="Disordered" evidence="1">
    <location>
        <begin position="1"/>
        <end position="24"/>
    </location>
</feature>
<dbReference type="Gene3D" id="3.20.20.100">
    <property type="entry name" value="NADP-dependent oxidoreductase domain"/>
    <property type="match status" value="1"/>
</dbReference>
<sequence length="496" mass="56791">MSDSSAAAAAADNDDVEESWVRDFPPHHSGMEIEQLDEFDILHGTMCARVLPCCVDAEITEIATIAVDKMNTDRISHGMATLKLVRIVRASKQQVSGRLFRLQILFKQTNYNNKNSNSECDDESSSSPIYFFFILRKNTGVIDIRYEEIASFADIPGGRWRLLSGNFMPKIGFQCSPSWGELEAEQWILIAFEAGFRQFDLTFFSHNRGQISKAIKKYLPWFGLNRTDVFISAKINIVRPQTAERLFMATRDIDKSKFHSVSDYAHFCVTQCVEQFDGYIDLCMVHYPRDIFEHVSNMCSKNREDRAAVYGVLEHYFDVGIIRSIGTANFESDHVEHLVRDGHRMPAVVQCEMHPFLQREDLLDYCKGKGIFLQAHSIFAYKDKTPSHAAQLKRYALLKRVSSLYKISTSQLSLRYIMQCSPQVGAVILEQPDDLYAELTRVMLYQKLRDVLTNLVHSVDNNNNIQLGAKHMFTMKGLDMGKFGGRFTQCEQWKVL</sequence>
<dbReference type="Gene3D" id="3.10.450.10">
    <property type="match status" value="1"/>
</dbReference>
<feature type="compositionally biased region" description="Low complexity" evidence="1">
    <location>
        <begin position="1"/>
        <end position="11"/>
    </location>
</feature>
<dbReference type="GO" id="GO:0016491">
    <property type="term" value="F:oxidoreductase activity"/>
    <property type="evidence" value="ECO:0007669"/>
    <property type="project" value="InterPro"/>
</dbReference>
<dbReference type="InterPro" id="IPR020471">
    <property type="entry name" value="AKR"/>
</dbReference>
<dbReference type="InterPro" id="IPR023210">
    <property type="entry name" value="NADP_OxRdtase_dom"/>
</dbReference>
<evidence type="ECO:0000313" key="3">
    <source>
        <dbReference type="Proteomes" id="UP000887572"/>
    </source>
</evidence>
<accession>A0A914HA40</accession>
<evidence type="ECO:0000313" key="4">
    <source>
        <dbReference type="WBParaSite" id="Gr19_v10_g15191.t1"/>
    </source>
</evidence>
<dbReference type="PANTHER" id="PTHR43827:SF14">
    <property type="entry name" value="NADP-DEPENDENT OXIDOREDUCTASE DOMAIN-CONTAINING PROTEIN"/>
    <property type="match status" value="1"/>
</dbReference>
<proteinExistence type="predicted"/>
<dbReference type="Pfam" id="PF00248">
    <property type="entry name" value="Aldo_ket_red"/>
    <property type="match status" value="1"/>
</dbReference>
<organism evidence="3 4">
    <name type="scientific">Globodera rostochiensis</name>
    <name type="common">Golden nematode worm</name>
    <name type="synonym">Heterodera rostochiensis</name>
    <dbReference type="NCBI Taxonomy" id="31243"/>
    <lineage>
        <taxon>Eukaryota</taxon>
        <taxon>Metazoa</taxon>
        <taxon>Ecdysozoa</taxon>
        <taxon>Nematoda</taxon>
        <taxon>Chromadorea</taxon>
        <taxon>Rhabditida</taxon>
        <taxon>Tylenchina</taxon>
        <taxon>Tylenchomorpha</taxon>
        <taxon>Tylenchoidea</taxon>
        <taxon>Heteroderidae</taxon>
        <taxon>Heteroderinae</taxon>
        <taxon>Globodera</taxon>
    </lineage>
</organism>